<dbReference type="PANTHER" id="PTHR35008:SF8">
    <property type="entry name" value="ALCOHOL DEHYDROGENASE CYTOCHROME C SUBUNIT"/>
    <property type="match status" value="1"/>
</dbReference>
<feature type="binding site" description="axial binding residue" evidence="10">
    <location>
        <position position="375"/>
    </location>
    <ligand>
        <name>heme c</name>
        <dbReference type="ChEBI" id="CHEBI:61717"/>
        <label>3</label>
    </ligand>
    <ligandPart>
        <name>Fe</name>
        <dbReference type="ChEBI" id="CHEBI:18248"/>
    </ligandPart>
</feature>
<keyword evidence="8" id="KW-0472">Membrane</keyword>
<feature type="binding site" description="covalent" evidence="9">
    <location>
        <position position="54"/>
    </location>
    <ligand>
        <name>heme c</name>
        <dbReference type="ChEBI" id="CHEBI:61717"/>
        <label>1</label>
    </ligand>
</feature>
<dbReference type="Pfam" id="PF00034">
    <property type="entry name" value="Cytochrom_C"/>
    <property type="match status" value="3"/>
</dbReference>
<evidence type="ECO:0000313" key="13">
    <source>
        <dbReference type="EMBL" id="CAB3762649.1"/>
    </source>
</evidence>
<name>A0A6J5E800_9BURK</name>
<evidence type="ECO:0000259" key="12">
    <source>
        <dbReference type="PROSITE" id="PS51007"/>
    </source>
</evidence>
<evidence type="ECO:0000256" key="8">
    <source>
        <dbReference type="ARBA" id="ARBA00023136"/>
    </source>
</evidence>
<evidence type="ECO:0000256" key="10">
    <source>
        <dbReference type="PIRSR" id="PIRSR000018-51"/>
    </source>
</evidence>
<protein>
    <submittedName>
        <fullName evidence="13">Nicotinate dehydrogenase subunit B</fullName>
        <ecNumber evidence="13">1.17.2.1</ecNumber>
    </submittedName>
</protein>
<keyword evidence="14" id="KW-1185">Reference proteome</keyword>
<dbReference type="InterPro" id="IPR051459">
    <property type="entry name" value="Cytochrome_c-type_DH"/>
</dbReference>
<organism evidence="13 14">
    <name type="scientific">Paraburkholderia humisilvae</name>
    <dbReference type="NCBI Taxonomy" id="627669"/>
    <lineage>
        <taxon>Bacteria</taxon>
        <taxon>Pseudomonadati</taxon>
        <taxon>Pseudomonadota</taxon>
        <taxon>Betaproteobacteria</taxon>
        <taxon>Burkholderiales</taxon>
        <taxon>Burkholderiaceae</taxon>
        <taxon>Paraburkholderia</taxon>
    </lineage>
</organism>
<feature type="chain" id="PRO_5027030062" evidence="11">
    <location>
        <begin position="22"/>
        <end position="470"/>
    </location>
</feature>
<evidence type="ECO:0000256" key="7">
    <source>
        <dbReference type="ARBA" id="ARBA00023004"/>
    </source>
</evidence>
<evidence type="ECO:0000256" key="4">
    <source>
        <dbReference type="ARBA" id="ARBA00022723"/>
    </source>
</evidence>
<evidence type="ECO:0000256" key="5">
    <source>
        <dbReference type="ARBA" id="ARBA00022729"/>
    </source>
</evidence>
<keyword evidence="2" id="KW-1003">Cell membrane</keyword>
<dbReference type="GO" id="GO:0020037">
    <property type="term" value="F:heme binding"/>
    <property type="evidence" value="ECO:0007669"/>
    <property type="project" value="InterPro"/>
</dbReference>
<keyword evidence="13" id="KW-0560">Oxidoreductase</keyword>
<evidence type="ECO:0000256" key="2">
    <source>
        <dbReference type="ARBA" id="ARBA00022475"/>
    </source>
</evidence>
<dbReference type="InterPro" id="IPR009056">
    <property type="entry name" value="Cyt_c-like_dom"/>
</dbReference>
<dbReference type="PIRSF" id="PIRSF000018">
    <property type="entry name" value="Mb_ADH_cyt_c"/>
    <property type="match status" value="1"/>
</dbReference>
<evidence type="ECO:0000256" key="9">
    <source>
        <dbReference type="PIRSR" id="PIRSR000018-50"/>
    </source>
</evidence>
<proteinExistence type="predicted"/>
<dbReference type="GO" id="GO:0009055">
    <property type="term" value="F:electron transfer activity"/>
    <property type="evidence" value="ECO:0007669"/>
    <property type="project" value="InterPro"/>
</dbReference>
<feature type="domain" description="Cytochrome c" evidence="12">
    <location>
        <begin position="197"/>
        <end position="320"/>
    </location>
</feature>
<keyword evidence="6" id="KW-0677">Repeat</keyword>
<feature type="binding site" description="axial binding residue" evidence="10">
    <location>
        <position position="58"/>
    </location>
    <ligand>
        <name>heme c</name>
        <dbReference type="ChEBI" id="CHEBI:61717"/>
        <label>1</label>
    </ligand>
    <ligandPart>
        <name>Fe</name>
        <dbReference type="ChEBI" id="CHEBI:18248"/>
    </ligandPart>
</feature>
<sequence length="470" mass="48691">MKGKVVFVAVVLAAAAGLSQAWEPVIDPVSAPPSQSADAIQIKRGARVAALGDCIVCHTAAHGKPYAGGRPLETPFGTIYSTNVTPDMQTGIGDWSLDAFRRAMRDGVSRDGHLLYPAFPYPHFTRMTNGDIADLYAFMMSRAPVHATAPPNRLVFPLNFRPLIAGWNMLYLTRGPGRAVAAPAMAPSAASAALGDAAAAAGGAASADSAYAVQWQLGRYLVDGVAHCGACHTPLNTLGAEKRDAPFAGGTLEGWDAPALTKLSQAPTPWTHAQLVAYLRTGFASEHGAAAGPMLPVTQSLAKAPPDDVDAIATYLMSLQTPASTPTVNASMATSAATSTAISTNPQPADLDQLAPPAALATGATLFNAACASCHSIVAPMSTHGDRPSLAQGTAVNADSPRNAVRMMLGGIDWHGSAAAHFMPPFAQTFTDAQIADLANYTRARFSAHGPWPGLDAAVVARIRKETAEP</sequence>
<evidence type="ECO:0000256" key="3">
    <source>
        <dbReference type="ARBA" id="ARBA00022617"/>
    </source>
</evidence>
<dbReference type="Gene3D" id="1.10.760.10">
    <property type="entry name" value="Cytochrome c-like domain"/>
    <property type="match status" value="3"/>
</dbReference>
<feature type="binding site" description="covalent" evidence="9">
    <location>
        <position position="231"/>
    </location>
    <ligand>
        <name>heme c</name>
        <dbReference type="ChEBI" id="CHEBI:61717"/>
        <label>2</label>
    </ligand>
</feature>
<evidence type="ECO:0000313" key="14">
    <source>
        <dbReference type="Proteomes" id="UP000494363"/>
    </source>
</evidence>
<dbReference type="PANTHER" id="PTHR35008">
    <property type="entry name" value="BLL4482 PROTEIN-RELATED"/>
    <property type="match status" value="1"/>
</dbReference>
<feature type="binding site" description="covalent" evidence="9">
    <location>
        <position position="228"/>
    </location>
    <ligand>
        <name>heme c</name>
        <dbReference type="ChEBI" id="CHEBI:61717"/>
        <label>2</label>
    </ligand>
</feature>
<dbReference type="Proteomes" id="UP000494363">
    <property type="component" value="Unassembled WGS sequence"/>
</dbReference>
<evidence type="ECO:0000256" key="1">
    <source>
        <dbReference type="ARBA" id="ARBA00004236"/>
    </source>
</evidence>
<feature type="binding site" description="axial binding residue" evidence="10">
    <location>
        <position position="232"/>
    </location>
    <ligand>
        <name>heme c</name>
        <dbReference type="ChEBI" id="CHEBI:61717"/>
        <label>2</label>
    </ligand>
    <ligandPart>
        <name>Fe</name>
        <dbReference type="ChEBI" id="CHEBI:18248"/>
    </ligandPart>
</feature>
<feature type="binding site" description="covalent" evidence="9">
    <location>
        <position position="57"/>
    </location>
    <ligand>
        <name>heme c</name>
        <dbReference type="ChEBI" id="CHEBI:61717"/>
        <label>1</label>
    </ligand>
</feature>
<dbReference type="InterPro" id="IPR036909">
    <property type="entry name" value="Cyt_c-like_dom_sf"/>
</dbReference>
<feature type="binding site" description="covalent" evidence="9">
    <location>
        <position position="374"/>
    </location>
    <ligand>
        <name>heme c</name>
        <dbReference type="ChEBI" id="CHEBI:61717"/>
        <label>3</label>
    </ligand>
</feature>
<dbReference type="RefSeq" id="WP_175228559.1">
    <property type="nucleotide sequence ID" value="NZ_CADIKH010000020.1"/>
</dbReference>
<dbReference type="InterPro" id="IPR014353">
    <property type="entry name" value="Membr-bd_ADH_cyt_c"/>
</dbReference>
<keyword evidence="7 10" id="KW-0408">Iron</keyword>
<evidence type="ECO:0000256" key="6">
    <source>
        <dbReference type="ARBA" id="ARBA00022737"/>
    </source>
</evidence>
<dbReference type="SUPFAM" id="SSF46626">
    <property type="entry name" value="Cytochrome c"/>
    <property type="match status" value="3"/>
</dbReference>
<accession>A0A6J5E800</accession>
<dbReference type="GO" id="GO:0005886">
    <property type="term" value="C:plasma membrane"/>
    <property type="evidence" value="ECO:0007669"/>
    <property type="project" value="UniProtKB-SubCell"/>
</dbReference>
<feature type="domain" description="Cytochrome c" evidence="12">
    <location>
        <begin position="358"/>
        <end position="446"/>
    </location>
</feature>
<keyword evidence="3 9" id="KW-0349">Heme</keyword>
<feature type="signal peptide" evidence="11">
    <location>
        <begin position="1"/>
        <end position="21"/>
    </location>
</feature>
<keyword evidence="5 11" id="KW-0732">Signal</keyword>
<evidence type="ECO:0000256" key="11">
    <source>
        <dbReference type="SAM" id="SignalP"/>
    </source>
</evidence>
<keyword evidence="4 10" id="KW-0479">Metal-binding</keyword>
<dbReference type="AlphaFoldDB" id="A0A6J5E800"/>
<reference evidence="13 14" key="1">
    <citation type="submission" date="2020-04" db="EMBL/GenBank/DDBJ databases">
        <authorList>
            <person name="De Canck E."/>
        </authorList>
    </citation>
    <scope>NUCLEOTIDE SEQUENCE [LARGE SCALE GENOMIC DNA]</scope>
    <source>
        <strain evidence="13 14">LMG 29542</strain>
    </source>
</reference>
<dbReference type="PROSITE" id="PS51007">
    <property type="entry name" value="CYTC"/>
    <property type="match status" value="3"/>
</dbReference>
<dbReference type="EC" id="1.17.2.1" evidence="13"/>
<dbReference type="EMBL" id="CADIKH010000020">
    <property type="protein sequence ID" value="CAB3762649.1"/>
    <property type="molecule type" value="Genomic_DNA"/>
</dbReference>
<comment type="subcellular location">
    <subcellularLocation>
        <location evidence="1">Cell membrane</location>
    </subcellularLocation>
</comment>
<dbReference type="GO" id="GO:0016614">
    <property type="term" value="F:oxidoreductase activity, acting on CH-OH group of donors"/>
    <property type="evidence" value="ECO:0007669"/>
    <property type="project" value="InterPro"/>
</dbReference>
<feature type="binding site" description="covalent" evidence="9">
    <location>
        <position position="371"/>
    </location>
    <ligand>
        <name>heme c</name>
        <dbReference type="ChEBI" id="CHEBI:61717"/>
        <label>3</label>
    </ligand>
</feature>
<comment type="cofactor">
    <cofactor evidence="9">
        <name>heme c</name>
        <dbReference type="ChEBI" id="CHEBI:61717"/>
    </cofactor>
    <text evidence="9">Binds 3 heme c groups covalently per subunit.</text>
</comment>
<gene>
    <name evidence="13" type="primary">nicB_2</name>
    <name evidence="13" type="ORF">LMG29542_04417</name>
</gene>
<dbReference type="GO" id="GO:0005506">
    <property type="term" value="F:iron ion binding"/>
    <property type="evidence" value="ECO:0007669"/>
    <property type="project" value="InterPro"/>
</dbReference>
<feature type="domain" description="Cytochrome c" evidence="12">
    <location>
        <begin position="40"/>
        <end position="143"/>
    </location>
</feature>